<evidence type="ECO:0000256" key="1">
    <source>
        <dbReference type="ARBA" id="ARBA00004434"/>
    </source>
</evidence>
<dbReference type="PANTHER" id="PTHR12980">
    <property type="entry name" value="UBIQUINOL-CYTOCHROME C REDUCTASE COMPLEX, SUBUNIT X"/>
    <property type="match status" value="1"/>
</dbReference>
<dbReference type="PANTHER" id="PTHR12980:SF0">
    <property type="entry name" value="CYTOCHROME B-C1 COMPLEX SUBUNIT 9"/>
    <property type="match status" value="1"/>
</dbReference>
<accession>A0ABM1JEN9</accession>
<comment type="subunit">
    <text evidence="11">Component of the ubiquinol-cytochrome c oxidoreductase (cytochrome b-c1 complex, complex III, CIII), a multisubunit enzyme composed of 3 respiratory subunits cytochrome b, cytochrome c1 and Rieske protein, 2 core protein subunits, and additional low-molecular weight protein subunits.</text>
</comment>
<keyword evidence="6 11" id="KW-0999">Mitochondrion inner membrane</keyword>
<dbReference type="RefSeq" id="XP_015190927.1">
    <property type="nucleotide sequence ID" value="XM_015335441.1"/>
</dbReference>
<keyword evidence="8" id="KW-1133">Transmembrane helix</keyword>
<evidence type="ECO:0000256" key="7">
    <source>
        <dbReference type="ARBA" id="ARBA00022982"/>
    </source>
</evidence>
<comment type="similarity">
    <text evidence="2 11">Belongs to the UQCR10/QCR9 family.</text>
</comment>
<evidence type="ECO:0000256" key="6">
    <source>
        <dbReference type="ARBA" id="ARBA00022792"/>
    </source>
</evidence>
<comment type="subcellular location">
    <subcellularLocation>
        <location evidence="1 11">Mitochondrion inner membrane</location>
        <topology evidence="1 11">Single-pass membrane protein</topology>
    </subcellularLocation>
</comment>
<evidence type="ECO:0000256" key="8">
    <source>
        <dbReference type="ARBA" id="ARBA00022989"/>
    </source>
</evidence>
<evidence type="ECO:0000256" key="5">
    <source>
        <dbReference type="ARBA" id="ARBA00022692"/>
    </source>
</evidence>
<organism evidence="12 13">
    <name type="scientific">Polistes dominula</name>
    <name type="common">European paper wasp</name>
    <name type="synonym">Vespa dominula</name>
    <dbReference type="NCBI Taxonomy" id="743375"/>
    <lineage>
        <taxon>Eukaryota</taxon>
        <taxon>Metazoa</taxon>
        <taxon>Ecdysozoa</taxon>
        <taxon>Arthropoda</taxon>
        <taxon>Hexapoda</taxon>
        <taxon>Insecta</taxon>
        <taxon>Pterygota</taxon>
        <taxon>Neoptera</taxon>
        <taxon>Endopterygota</taxon>
        <taxon>Hymenoptera</taxon>
        <taxon>Apocrita</taxon>
        <taxon>Aculeata</taxon>
        <taxon>Vespoidea</taxon>
        <taxon>Vespidae</taxon>
        <taxon>Polistinae</taxon>
        <taxon>Polistini</taxon>
        <taxon>Polistes</taxon>
    </lineage>
</organism>
<dbReference type="Proteomes" id="UP000694924">
    <property type="component" value="Unplaced"/>
</dbReference>
<keyword evidence="10" id="KW-0472">Membrane</keyword>
<proteinExistence type="inferred from homology"/>
<dbReference type="SUPFAM" id="SSF81514">
    <property type="entry name" value="Subunit X (non-heme 7 kDa protein) of cytochrome bc1 complex (Ubiquinol-cytochrome c reductase)"/>
    <property type="match status" value="1"/>
</dbReference>
<evidence type="ECO:0000256" key="10">
    <source>
        <dbReference type="ARBA" id="ARBA00023136"/>
    </source>
</evidence>
<dbReference type="InterPro" id="IPR008027">
    <property type="entry name" value="QCR9"/>
</dbReference>
<keyword evidence="12" id="KW-1185">Reference proteome</keyword>
<keyword evidence="7 11" id="KW-0249">Electron transport</keyword>
<keyword evidence="9 11" id="KW-0496">Mitochondrion</keyword>
<evidence type="ECO:0000313" key="13">
    <source>
        <dbReference type="RefSeq" id="XP_015190927.1"/>
    </source>
</evidence>
<keyword evidence="4 11" id="KW-0679">Respiratory chain</keyword>
<dbReference type="Gene3D" id="1.20.5.260">
    <property type="entry name" value="Cytochrome b-c1 complex subunit 9"/>
    <property type="match status" value="1"/>
</dbReference>
<evidence type="ECO:0000256" key="9">
    <source>
        <dbReference type="ARBA" id="ARBA00023128"/>
    </source>
</evidence>
<dbReference type="InterPro" id="IPR036656">
    <property type="entry name" value="QCR9_sf"/>
</dbReference>
<dbReference type="Pfam" id="PF05365">
    <property type="entry name" value="UCR_UQCRX_QCR9"/>
    <property type="match status" value="1"/>
</dbReference>
<evidence type="ECO:0000313" key="12">
    <source>
        <dbReference type="Proteomes" id="UP000694924"/>
    </source>
</evidence>
<keyword evidence="5" id="KW-0812">Transmembrane</keyword>
<sequence length="61" mass="7138">MSGIRTTLYNIFLKRSSTYAVTIITGTFIFERAFDLASNKMFESINKGKLWKDIKHKYEVN</sequence>
<keyword evidence="3 11" id="KW-0813">Transport</keyword>
<evidence type="ECO:0000256" key="3">
    <source>
        <dbReference type="ARBA" id="ARBA00022448"/>
    </source>
</evidence>
<evidence type="ECO:0000256" key="4">
    <source>
        <dbReference type="ARBA" id="ARBA00022660"/>
    </source>
</evidence>
<evidence type="ECO:0000256" key="2">
    <source>
        <dbReference type="ARBA" id="ARBA00007856"/>
    </source>
</evidence>
<evidence type="ECO:0000256" key="11">
    <source>
        <dbReference type="RuleBase" id="RU368056"/>
    </source>
</evidence>
<name>A0ABM1JEN9_POLDO</name>
<gene>
    <name evidence="13" type="primary">LOC107074208</name>
</gene>
<protein>
    <recommendedName>
        <fullName evidence="11">Complex III subunit 9</fullName>
    </recommendedName>
</protein>
<reference evidence="13" key="1">
    <citation type="submission" date="2025-08" db="UniProtKB">
        <authorList>
            <consortium name="RefSeq"/>
        </authorList>
    </citation>
    <scope>IDENTIFICATION</scope>
    <source>
        <tissue evidence="13">Whole body</tissue>
    </source>
</reference>
<dbReference type="GeneID" id="107074208"/>
<comment type="function">
    <text evidence="11">Component of the ubiquinol-cytochrome c oxidoreductase, a multisubunit transmembrane complex that is part of the mitochondrial electron transport chain which drives oxidative phosphorylation. The complex plays an important role in the uptake of multiple carbon sources present in different host niches.</text>
</comment>